<protein>
    <submittedName>
        <fullName evidence="1">Uncharacterized protein</fullName>
    </submittedName>
</protein>
<gene>
    <name evidence="1" type="ORF">KSF_026750</name>
</gene>
<proteinExistence type="predicted"/>
<evidence type="ECO:0000313" key="1">
    <source>
        <dbReference type="EMBL" id="GHO92627.1"/>
    </source>
</evidence>
<accession>A0A8J3N2Z5</accession>
<comment type="caution">
    <text evidence="1">The sequence shown here is derived from an EMBL/GenBank/DDBJ whole genome shotgun (WGS) entry which is preliminary data.</text>
</comment>
<reference evidence="1" key="1">
    <citation type="submission" date="2020-10" db="EMBL/GenBank/DDBJ databases">
        <title>Taxonomic study of unclassified bacteria belonging to the class Ktedonobacteria.</title>
        <authorList>
            <person name="Yabe S."/>
            <person name="Wang C.M."/>
            <person name="Zheng Y."/>
            <person name="Sakai Y."/>
            <person name="Cavaletti L."/>
            <person name="Monciardini P."/>
            <person name="Donadio S."/>
        </authorList>
    </citation>
    <scope>NUCLEOTIDE SEQUENCE</scope>
    <source>
        <strain evidence="1">ID150040</strain>
    </source>
</reference>
<dbReference type="AlphaFoldDB" id="A0A8J3N2Z5"/>
<dbReference type="EMBL" id="BNJK01000001">
    <property type="protein sequence ID" value="GHO92627.1"/>
    <property type="molecule type" value="Genomic_DNA"/>
</dbReference>
<evidence type="ECO:0000313" key="2">
    <source>
        <dbReference type="Proteomes" id="UP000597444"/>
    </source>
</evidence>
<dbReference type="Proteomes" id="UP000597444">
    <property type="component" value="Unassembled WGS sequence"/>
</dbReference>
<organism evidence="1 2">
    <name type="scientific">Reticulibacter mediterranei</name>
    <dbReference type="NCBI Taxonomy" id="2778369"/>
    <lineage>
        <taxon>Bacteria</taxon>
        <taxon>Bacillati</taxon>
        <taxon>Chloroflexota</taxon>
        <taxon>Ktedonobacteria</taxon>
        <taxon>Ktedonobacterales</taxon>
        <taxon>Reticulibacteraceae</taxon>
        <taxon>Reticulibacter</taxon>
    </lineage>
</organism>
<name>A0A8J3N2Z5_9CHLR</name>
<sequence length="91" mass="9709">MLKVSELGDRVKLHGTIIGVMVSVTFTVVVSDPSAITTRELYLPAFSPFPDTATEKLCEVWGANDCLPGLTLVQVAEDGDTDALTICVVVQ</sequence>
<keyword evidence="2" id="KW-1185">Reference proteome</keyword>